<organism evidence="1 2">
    <name type="scientific">Lederbergia wuyishanensis</name>
    <dbReference type="NCBI Taxonomy" id="1347903"/>
    <lineage>
        <taxon>Bacteria</taxon>
        <taxon>Bacillati</taxon>
        <taxon>Bacillota</taxon>
        <taxon>Bacilli</taxon>
        <taxon>Bacillales</taxon>
        <taxon>Bacillaceae</taxon>
        <taxon>Lederbergia</taxon>
    </lineage>
</organism>
<proteinExistence type="predicted"/>
<dbReference type="Proteomes" id="UP001232343">
    <property type="component" value="Unassembled WGS sequence"/>
</dbReference>
<reference evidence="1 2" key="1">
    <citation type="submission" date="2023-07" db="EMBL/GenBank/DDBJ databases">
        <title>Genomic Encyclopedia of Type Strains, Phase IV (KMG-IV): sequencing the most valuable type-strain genomes for metagenomic binning, comparative biology and taxonomic classification.</title>
        <authorList>
            <person name="Goeker M."/>
        </authorList>
    </citation>
    <scope>NUCLEOTIDE SEQUENCE [LARGE SCALE GENOMIC DNA]</scope>
    <source>
        <strain evidence="1 2">DSM 27848</strain>
    </source>
</reference>
<gene>
    <name evidence="1" type="ORF">J2S14_002139</name>
</gene>
<name>A0ABU0D4J9_9BACI</name>
<evidence type="ECO:0000313" key="2">
    <source>
        <dbReference type="Proteomes" id="UP001232343"/>
    </source>
</evidence>
<sequence length="43" mass="5056">MKIEITEEKLRKLVPIFETVLSRKYGKEVKLINLTMGNITIHK</sequence>
<evidence type="ECO:0000313" key="1">
    <source>
        <dbReference type="EMBL" id="MDQ0343325.1"/>
    </source>
</evidence>
<dbReference type="RefSeq" id="WP_280518590.1">
    <property type="nucleotide sequence ID" value="NZ_JALIRM010000008.1"/>
</dbReference>
<keyword evidence="2" id="KW-1185">Reference proteome</keyword>
<dbReference type="EMBL" id="JAUSUO010000004">
    <property type="protein sequence ID" value="MDQ0343325.1"/>
    <property type="molecule type" value="Genomic_DNA"/>
</dbReference>
<comment type="caution">
    <text evidence="1">The sequence shown here is derived from an EMBL/GenBank/DDBJ whole genome shotgun (WGS) entry which is preliminary data.</text>
</comment>
<accession>A0ABU0D4J9</accession>
<protein>
    <submittedName>
        <fullName evidence="1">Uncharacterized protein</fullName>
    </submittedName>
</protein>